<accession>A0A6C0JH13</accession>
<reference evidence="1" key="1">
    <citation type="journal article" date="2020" name="Nature">
        <title>Giant virus diversity and host interactions through global metagenomics.</title>
        <authorList>
            <person name="Schulz F."/>
            <person name="Roux S."/>
            <person name="Paez-Espino D."/>
            <person name="Jungbluth S."/>
            <person name="Walsh D.A."/>
            <person name="Denef V.J."/>
            <person name="McMahon K.D."/>
            <person name="Konstantinidis K.T."/>
            <person name="Eloe-Fadrosh E.A."/>
            <person name="Kyrpides N.C."/>
            <person name="Woyke T."/>
        </authorList>
    </citation>
    <scope>NUCLEOTIDE SEQUENCE</scope>
    <source>
        <strain evidence="1">GVMAG-M-3300027708-5</strain>
    </source>
</reference>
<dbReference type="AlphaFoldDB" id="A0A6C0JH13"/>
<sequence length="306" mass="35757">MSQHNLNIHMYKLDEILDLFGLTYDISIDDLKRAKKTVLMTHPDKSNLGPEYFLFYKKAFDMVLQFYENQSKQDRPVPKEEIKYQQVNAGGFDKAGSKRIANTIGEMNTSDFQRQFNELFEQNMAHKPDATRNAWFSQEDGGFKVPENVTSKNMGQAFERFKQENEGAVLSRYRGVENLSIGTGNSSGFYYEIDNETDDAYVCSDPFSKLKFDDLRKVHKEQTIFAVSERDFEKVPQFTSVDHYNRERNKHSYTPLEKDEAERLLSDQERQYKESMMKKEHAAKLRSMEYEQKNKSVLAAFLRLGN</sequence>
<evidence type="ECO:0008006" key="2">
    <source>
        <dbReference type="Google" id="ProtNLM"/>
    </source>
</evidence>
<organism evidence="1">
    <name type="scientific">viral metagenome</name>
    <dbReference type="NCBI Taxonomy" id="1070528"/>
    <lineage>
        <taxon>unclassified sequences</taxon>
        <taxon>metagenomes</taxon>
        <taxon>organismal metagenomes</taxon>
    </lineage>
</organism>
<evidence type="ECO:0000313" key="1">
    <source>
        <dbReference type="EMBL" id="QHU04879.1"/>
    </source>
</evidence>
<name>A0A6C0JH13_9ZZZZ</name>
<protein>
    <recommendedName>
        <fullName evidence="2">J domain-containing protein</fullName>
    </recommendedName>
</protein>
<dbReference type="EMBL" id="MN740405">
    <property type="protein sequence ID" value="QHU04879.1"/>
    <property type="molecule type" value="Genomic_DNA"/>
</dbReference>
<proteinExistence type="predicted"/>